<protein>
    <submittedName>
        <fullName evidence="2">Uncharacterized protein</fullName>
    </submittedName>
</protein>
<proteinExistence type="predicted"/>
<name>A0A0K2UZG0_LEPSM</name>
<accession>A0A0K2UZG0</accession>
<dbReference type="EMBL" id="HACA01026287">
    <property type="protein sequence ID" value="CDW43648.1"/>
    <property type="molecule type" value="Transcribed_RNA"/>
</dbReference>
<feature type="chain" id="PRO_5005489282" evidence="1">
    <location>
        <begin position="19"/>
        <end position="55"/>
    </location>
</feature>
<keyword evidence="1" id="KW-0732">Signal</keyword>
<reference evidence="2" key="1">
    <citation type="submission" date="2014-05" db="EMBL/GenBank/DDBJ databases">
        <authorList>
            <person name="Chronopoulou M."/>
        </authorList>
    </citation>
    <scope>NUCLEOTIDE SEQUENCE</scope>
    <source>
        <tissue evidence="2">Whole organism</tissue>
    </source>
</reference>
<feature type="signal peptide" evidence="1">
    <location>
        <begin position="1"/>
        <end position="18"/>
    </location>
</feature>
<evidence type="ECO:0000256" key="1">
    <source>
        <dbReference type="SAM" id="SignalP"/>
    </source>
</evidence>
<sequence length="55" mass="6406">MYTLLVIILKCYMSWTFASCEHHLTHNIRISTSDVCNLNIFRSTAKQSTDLIENE</sequence>
<dbReference type="AlphaFoldDB" id="A0A0K2UZG0"/>
<evidence type="ECO:0000313" key="2">
    <source>
        <dbReference type="EMBL" id="CDW43648.1"/>
    </source>
</evidence>
<organism evidence="2">
    <name type="scientific">Lepeophtheirus salmonis</name>
    <name type="common">Salmon louse</name>
    <name type="synonym">Caligus salmonis</name>
    <dbReference type="NCBI Taxonomy" id="72036"/>
    <lineage>
        <taxon>Eukaryota</taxon>
        <taxon>Metazoa</taxon>
        <taxon>Ecdysozoa</taxon>
        <taxon>Arthropoda</taxon>
        <taxon>Crustacea</taxon>
        <taxon>Multicrustacea</taxon>
        <taxon>Hexanauplia</taxon>
        <taxon>Copepoda</taxon>
        <taxon>Siphonostomatoida</taxon>
        <taxon>Caligidae</taxon>
        <taxon>Lepeophtheirus</taxon>
    </lineage>
</organism>